<accession>A0A0B2VBL2</accession>
<evidence type="ECO:0000256" key="3">
    <source>
        <dbReference type="PROSITE-ProRule" id="PRU00176"/>
    </source>
</evidence>
<evidence type="ECO:0000256" key="2">
    <source>
        <dbReference type="ARBA" id="ARBA00022884"/>
    </source>
</evidence>
<gene>
    <name evidence="5" type="primary">esrp1</name>
    <name evidence="5" type="ORF">Tcan_09317</name>
</gene>
<evidence type="ECO:0000256" key="1">
    <source>
        <dbReference type="ARBA" id="ARBA00022737"/>
    </source>
</evidence>
<keyword evidence="6" id="KW-1185">Reference proteome</keyword>
<dbReference type="EMBL" id="JPKZ01002006">
    <property type="protein sequence ID" value="KHN78898.1"/>
    <property type="molecule type" value="Genomic_DNA"/>
</dbReference>
<dbReference type="Proteomes" id="UP000031036">
    <property type="component" value="Unassembled WGS sequence"/>
</dbReference>
<dbReference type="Gene3D" id="3.30.70.330">
    <property type="match status" value="1"/>
</dbReference>
<dbReference type="InterPro" id="IPR050666">
    <property type="entry name" value="ESRP"/>
</dbReference>
<dbReference type="InterPro" id="IPR000504">
    <property type="entry name" value="RRM_dom"/>
</dbReference>
<name>A0A0B2VBL2_TOXCA</name>
<dbReference type="PROSITE" id="PS50102">
    <property type="entry name" value="RRM"/>
    <property type="match status" value="1"/>
</dbReference>
<feature type="domain" description="RRM" evidence="4">
    <location>
        <begin position="194"/>
        <end position="271"/>
    </location>
</feature>
<comment type="caution">
    <text evidence="5">The sequence shown here is derived from an EMBL/GenBank/DDBJ whole genome shotgun (WGS) entry which is preliminary data.</text>
</comment>
<dbReference type="FunFam" id="3.30.70.330:FF:000041">
    <property type="entry name" value="Epithelial splicing regulatory protein 1"/>
    <property type="match status" value="1"/>
</dbReference>
<dbReference type="SMART" id="SM00360">
    <property type="entry name" value="RRM"/>
    <property type="match status" value="1"/>
</dbReference>
<dbReference type="STRING" id="6265.A0A0B2VBL2"/>
<evidence type="ECO:0000313" key="5">
    <source>
        <dbReference type="EMBL" id="KHN78898.1"/>
    </source>
</evidence>
<proteinExistence type="predicted"/>
<dbReference type="AlphaFoldDB" id="A0A0B2VBL2"/>
<dbReference type="SUPFAM" id="SSF54928">
    <property type="entry name" value="RNA-binding domain, RBD"/>
    <property type="match status" value="1"/>
</dbReference>
<organism evidence="5 6">
    <name type="scientific">Toxocara canis</name>
    <name type="common">Canine roundworm</name>
    <dbReference type="NCBI Taxonomy" id="6265"/>
    <lineage>
        <taxon>Eukaryota</taxon>
        <taxon>Metazoa</taxon>
        <taxon>Ecdysozoa</taxon>
        <taxon>Nematoda</taxon>
        <taxon>Chromadorea</taxon>
        <taxon>Rhabditida</taxon>
        <taxon>Spirurina</taxon>
        <taxon>Ascaridomorpha</taxon>
        <taxon>Ascaridoidea</taxon>
        <taxon>Toxocaridae</taxon>
        <taxon>Toxocara</taxon>
    </lineage>
</organism>
<dbReference type="PANTHER" id="PTHR13976">
    <property type="entry name" value="HETEROGENEOUS NUCLEAR RIBONUCLEOPROTEIN-RELATED"/>
    <property type="match status" value="1"/>
</dbReference>
<evidence type="ECO:0000313" key="6">
    <source>
        <dbReference type="Proteomes" id="UP000031036"/>
    </source>
</evidence>
<keyword evidence="2 3" id="KW-0694">RNA-binding</keyword>
<sequence>MPRYLIALTLRTSGLNGPDQGTDCSPLLHIAYTIIDLQNLRKEAPVEEVDVKSLGLQASLQKVENSVPEDSLLVTNGINGVRQVLHPLALRYSFKLSPLFCSFVNIARGEPFRACVRDGSCSLDSELAAICERIRTLIARVRQLCIVRDATNAASLRETVAQNEGENALKNVEVVRTELRNAICWKESEIDSAVVVRARGLPWQATDHDVAQFFVGLNIAPGGVALCLSAEGRRNGEALVRFEDSEQRELALKRHRHFLHNRYIEVYRATGEDFLQVAAAPTRKNLMAYESARNNRSEQRKYAAVLRQSITMDSLTVIVGSLLALDYDYKNPFQATERPLNGVCFDVRA</sequence>
<dbReference type="InterPro" id="IPR012677">
    <property type="entry name" value="Nucleotide-bd_a/b_plait_sf"/>
</dbReference>
<dbReference type="GO" id="GO:0003723">
    <property type="term" value="F:RNA binding"/>
    <property type="evidence" value="ECO:0007669"/>
    <property type="project" value="UniProtKB-UniRule"/>
</dbReference>
<protein>
    <submittedName>
        <fullName evidence="5">Epithelial splicing regulatory protein 1</fullName>
    </submittedName>
</protein>
<reference evidence="5 6" key="1">
    <citation type="submission" date="2014-11" db="EMBL/GenBank/DDBJ databases">
        <title>Genetic blueprint of the zoonotic pathogen Toxocara canis.</title>
        <authorList>
            <person name="Zhu X.-Q."/>
            <person name="Korhonen P.K."/>
            <person name="Cai H."/>
            <person name="Young N.D."/>
            <person name="Nejsum P."/>
            <person name="von Samson-Himmelstjerna G."/>
            <person name="Boag P.R."/>
            <person name="Tan P."/>
            <person name="Li Q."/>
            <person name="Min J."/>
            <person name="Yang Y."/>
            <person name="Wang X."/>
            <person name="Fang X."/>
            <person name="Hall R.S."/>
            <person name="Hofmann A."/>
            <person name="Sternberg P.W."/>
            <person name="Jex A.R."/>
            <person name="Gasser R.B."/>
        </authorList>
    </citation>
    <scope>NUCLEOTIDE SEQUENCE [LARGE SCALE GENOMIC DNA]</scope>
    <source>
        <strain evidence="5">PN_DK_2014</strain>
    </source>
</reference>
<dbReference type="OrthoDB" id="431068at2759"/>
<keyword evidence="1" id="KW-0677">Repeat</keyword>
<dbReference type="InterPro" id="IPR035979">
    <property type="entry name" value="RBD_domain_sf"/>
</dbReference>
<evidence type="ECO:0000259" key="4">
    <source>
        <dbReference type="PROSITE" id="PS50102"/>
    </source>
</evidence>